<feature type="domain" description="SIS" evidence="3">
    <location>
        <begin position="30"/>
        <end position="171"/>
    </location>
</feature>
<dbReference type="PROSITE" id="PS51464">
    <property type="entry name" value="SIS"/>
    <property type="match status" value="1"/>
</dbReference>
<evidence type="ECO:0000313" key="4">
    <source>
        <dbReference type="EMBL" id="SHG53436.1"/>
    </source>
</evidence>
<dbReference type="Pfam" id="PF01380">
    <property type="entry name" value="SIS"/>
    <property type="match status" value="1"/>
</dbReference>
<reference evidence="5" key="1">
    <citation type="submission" date="2016-11" db="EMBL/GenBank/DDBJ databases">
        <authorList>
            <person name="Varghese N."/>
            <person name="Submissions S."/>
        </authorList>
    </citation>
    <scope>NUCLEOTIDE SEQUENCE [LARGE SCALE GENOMIC DNA]</scope>
    <source>
        <strain evidence="5">DSM 11003</strain>
    </source>
</reference>
<dbReference type="NCBIfam" id="NF006423">
    <property type="entry name" value="PRK08674.1-2"/>
    <property type="match status" value="1"/>
</dbReference>
<dbReference type="GO" id="GO:0097367">
    <property type="term" value="F:carbohydrate derivative binding"/>
    <property type="evidence" value="ECO:0007669"/>
    <property type="project" value="InterPro"/>
</dbReference>
<dbReference type="Proteomes" id="UP000242329">
    <property type="component" value="Unassembled WGS sequence"/>
</dbReference>
<dbReference type="AlphaFoldDB" id="A0A1M5KKZ2"/>
<dbReference type="CDD" id="cd05637">
    <property type="entry name" value="SIS_PGI_PMI_2"/>
    <property type="match status" value="1"/>
</dbReference>
<dbReference type="InterPro" id="IPR046348">
    <property type="entry name" value="SIS_dom_sf"/>
</dbReference>
<evidence type="ECO:0000313" key="5">
    <source>
        <dbReference type="Proteomes" id="UP000242329"/>
    </source>
</evidence>
<evidence type="ECO:0000256" key="1">
    <source>
        <dbReference type="ARBA" id="ARBA00010523"/>
    </source>
</evidence>
<evidence type="ECO:0000256" key="2">
    <source>
        <dbReference type="ARBA" id="ARBA00023235"/>
    </source>
</evidence>
<dbReference type="SUPFAM" id="SSF53697">
    <property type="entry name" value="SIS domain"/>
    <property type="match status" value="1"/>
</dbReference>
<dbReference type="RefSeq" id="WP_073089440.1">
    <property type="nucleotide sequence ID" value="NZ_FQWY01000005.1"/>
</dbReference>
<dbReference type="GO" id="GO:0005975">
    <property type="term" value="P:carbohydrate metabolic process"/>
    <property type="evidence" value="ECO:0007669"/>
    <property type="project" value="InterPro"/>
</dbReference>
<dbReference type="InterPro" id="IPR001347">
    <property type="entry name" value="SIS_dom"/>
</dbReference>
<organism evidence="4 5">
    <name type="scientific">Thermosyntropha lipolytica DSM 11003</name>
    <dbReference type="NCBI Taxonomy" id="1123382"/>
    <lineage>
        <taxon>Bacteria</taxon>
        <taxon>Bacillati</taxon>
        <taxon>Bacillota</taxon>
        <taxon>Clostridia</taxon>
        <taxon>Eubacteriales</taxon>
        <taxon>Syntrophomonadaceae</taxon>
        <taxon>Thermosyntropha</taxon>
    </lineage>
</organism>
<proteinExistence type="inferred from homology"/>
<name>A0A1M5KKZ2_9FIRM</name>
<dbReference type="EMBL" id="FQWY01000005">
    <property type="protein sequence ID" value="SHG53436.1"/>
    <property type="molecule type" value="Genomic_DNA"/>
</dbReference>
<dbReference type="CDD" id="cd05017">
    <property type="entry name" value="SIS_PGI_PMI_1"/>
    <property type="match status" value="1"/>
</dbReference>
<dbReference type="InterPro" id="IPR035484">
    <property type="entry name" value="SIS_PGI/PMI_1"/>
</dbReference>
<dbReference type="InterPro" id="IPR019490">
    <property type="entry name" value="Glu6P/Mann6P_isomerase_C"/>
</dbReference>
<gene>
    <name evidence="4" type="ORF">SAMN02745221_00423</name>
</gene>
<keyword evidence="5" id="KW-1185">Reference proteome</keyword>
<dbReference type="GO" id="GO:1901135">
    <property type="term" value="P:carbohydrate derivative metabolic process"/>
    <property type="evidence" value="ECO:0007669"/>
    <property type="project" value="InterPro"/>
</dbReference>
<accession>A0A1M5KKZ2</accession>
<dbReference type="Gene3D" id="3.40.50.10490">
    <property type="entry name" value="Glucose-6-phosphate isomerase like protein, domain 1"/>
    <property type="match status" value="2"/>
</dbReference>
<dbReference type="GO" id="GO:0004347">
    <property type="term" value="F:glucose-6-phosphate isomerase activity"/>
    <property type="evidence" value="ECO:0007669"/>
    <property type="project" value="InterPro"/>
</dbReference>
<dbReference type="NCBIfam" id="NF006426">
    <property type="entry name" value="PRK08674.1-6"/>
    <property type="match status" value="1"/>
</dbReference>
<dbReference type="NCBIfam" id="TIGR02128">
    <property type="entry name" value="G6PI_arch"/>
    <property type="match status" value="1"/>
</dbReference>
<dbReference type="STRING" id="1123382.SAMN02745221_00423"/>
<protein>
    <submittedName>
        <fullName evidence="4">Bifunctional phosphoglucose/phosphomannose isomerase</fullName>
    </submittedName>
</protein>
<keyword evidence="2 4" id="KW-0413">Isomerase</keyword>
<comment type="similarity">
    <text evidence="1">Belongs to the PGI/PMI family.</text>
</comment>
<dbReference type="GO" id="GO:0004476">
    <property type="term" value="F:mannose-6-phosphate isomerase activity"/>
    <property type="evidence" value="ECO:0007669"/>
    <property type="project" value="InterPro"/>
</dbReference>
<dbReference type="Pfam" id="PF10432">
    <property type="entry name" value="bact-PGI_C"/>
    <property type="match status" value="1"/>
</dbReference>
<sequence>MSIMTAEKMLDYLYGLPEQFVKSREIDLSFLERYRRNYKAIVVSGLGGSAIGGDILRSYAADKMDIPVIVNRGYELPNFVNRDTLFLAVSYSGNTEETISAYEEARRREADIICVTSGGKLEELAGKDGYGVIKVPSGLVPRAAIGYLFCPLLLVLGELKILPRAEKELEETIEILSRLRDELRPELALPANKARYIAEELRGALPVIWGTTGVSEVAAMRFKAQINENAKSPAYYNIFPELNHNEIVGFEVPDSVLSGVVVVILEDEYDHPRIKKRIEITSRIVEDKVKNIIRVKSRGDSFLARLFSLIYIGDYASVYLAMDYGINPTPVAVIDYLKAELARV</sequence>
<evidence type="ECO:0000259" key="3">
    <source>
        <dbReference type="PROSITE" id="PS51464"/>
    </source>
</evidence>